<evidence type="ECO:0000256" key="4">
    <source>
        <dbReference type="ARBA" id="ARBA00023157"/>
    </source>
</evidence>
<proteinExistence type="inferred from homology"/>
<dbReference type="PROSITE" id="PS00194">
    <property type="entry name" value="THIOREDOXIN_1"/>
    <property type="match status" value="1"/>
</dbReference>
<dbReference type="InterPro" id="IPR017937">
    <property type="entry name" value="Thioredoxin_CS"/>
</dbReference>
<accession>A0ABU4HZ02</accession>
<dbReference type="InterPro" id="IPR011990">
    <property type="entry name" value="TPR-like_helical_dom_sf"/>
</dbReference>
<dbReference type="CDD" id="cd02947">
    <property type="entry name" value="TRX_family"/>
    <property type="match status" value="1"/>
</dbReference>
<keyword evidence="5" id="KW-0676">Redox-active center</keyword>
<dbReference type="Pfam" id="PF14561">
    <property type="entry name" value="TPR_20"/>
    <property type="match status" value="1"/>
</dbReference>
<evidence type="ECO:0000256" key="2">
    <source>
        <dbReference type="ARBA" id="ARBA00022448"/>
    </source>
</evidence>
<organism evidence="7 8">
    <name type="scientific">Conexibacter stalactiti</name>
    <dbReference type="NCBI Taxonomy" id="1940611"/>
    <lineage>
        <taxon>Bacteria</taxon>
        <taxon>Bacillati</taxon>
        <taxon>Actinomycetota</taxon>
        <taxon>Thermoleophilia</taxon>
        <taxon>Solirubrobacterales</taxon>
        <taxon>Conexibacteraceae</taxon>
        <taxon>Conexibacter</taxon>
    </lineage>
</organism>
<dbReference type="PANTHER" id="PTHR45663">
    <property type="entry name" value="GEO12009P1"/>
    <property type="match status" value="1"/>
</dbReference>
<protein>
    <submittedName>
        <fullName evidence="7">Tetratricopeptide repeat protein</fullName>
    </submittedName>
</protein>
<dbReference type="SUPFAM" id="SSF52833">
    <property type="entry name" value="Thioredoxin-like"/>
    <property type="match status" value="1"/>
</dbReference>
<dbReference type="PANTHER" id="PTHR45663:SF11">
    <property type="entry name" value="GEO12009P1"/>
    <property type="match status" value="1"/>
</dbReference>
<keyword evidence="8" id="KW-1185">Reference proteome</keyword>
<dbReference type="PROSITE" id="PS51352">
    <property type="entry name" value="THIOREDOXIN_2"/>
    <property type="match status" value="1"/>
</dbReference>
<dbReference type="Proteomes" id="UP001284601">
    <property type="component" value="Unassembled WGS sequence"/>
</dbReference>
<dbReference type="EMBL" id="JAWSTH010000120">
    <property type="protein sequence ID" value="MDW5598124.1"/>
    <property type="molecule type" value="Genomic_DNA"/>
</dbReference>
<dbReference type="Gene3D" id="1.25.40.10">
    <property type="entry name" value="Tetratricopeptide repeat domain"/>
    <property type="match status" value="1"/>
</dbReference>
<comment type="caution">
    <text evidence="7">The sequence shown here is derived from an EMBL/GenBank/DDBJ whole genome shotgun (WGS) entry which is preliminary data.</text>
</comment>
<keyword evidence="4" id="KW-1015">Disulfide bond</keyword>
<sequence length="246" mass="26122">MVFDVTEQDFQREVIERSHTIPVVVDFWAEWCGPCRQLGPVLERAANAREGKVALAKIDTDANPGISQAFQIQGIPAVKAFVNGRVADEFVGAQPPVQVERFFDGLVPSEVDGLVAAGDEASLKRALELEPNRADALVPLARILHGRGESEAALELAKRAPGDFGAEGLAARIGLEQGGEPDLSEAFAALDGGDQERALALLIDAIPAADGARDEIRKVVVGLLDQLGAGSDLARDGRRRLAAALY</sequence>
<dbReference type="InterPro" id="IPR013766">
    <property type="entry name" value="Thioredoxin_domain"/>
</dbReference>
<evidence type="ECO:0000313" key="8">
    <source>
        <dbReference type="Proteomes" id="UP001284601"/>
    </source>
</evidence>
<evidence type="ECO:0000256" key="3">
    <source>
        <dbReference type="ARBA" id="ARBA00022982"/>
    </source>
</evidence>
<evidence type="ECO:0000313" key="7">
    <source>
        <dbReference type="EMBL" id="MDW5598124.1"/>
    </source>
</evidence>
<dbReference type="Gene3D" id="3.40.30.10">
    <property type="entry name" value="Glutaredoxin"/>
    <property type="match status" value="1"/>
</dbReference>
<keyword evidence="2" id="KW-0813">Transport</keyword>
<reference evidence="8" key="1">
    <citation type="submission" date="2023-07" db="EMBL/GenBank/DDBJ databases">
        <title>Conexibacter stalactiti sp. nov., isolated from stalactites in a lava cave and emended description of the genus Conexibacter.</title>
        <authorList>
            <person name="Lee S.D."/>
        </authorList>
    </citation>
    <scope>NUCLEOTIDE SEQUENCE [LARGE SCALE GENOMIC DNA]</scope>
    <source>
        <strain evidence="8">KCTC 39840</strain>
    </source>
</reference>
<feature type="domain" description="Thioredoxin" evidence="6">
    <location>
        <begin position="1"/>
        <end position="108"/>
    </location>
</feature>
<dbReference type="PRINTS" id="PR00421">
    <property type="entry name" value="THIOREDOXIN"/>
</dbReference>
<evidence type="ECO:0000259" key="6">
    <source>
        <dbReference type="PROSITE" id="PS51352"/>
    </source>
</evidence>
<keyword evidence="3" id="KW-0249">Electron transport</keyword>
<evidence type="ECO:0000256" key="1">
    <source>
        <dbReference type="ARBA" id="ARBA00008987"/>
    </source>
</evidence>
<comment type="similarity">
    <text evidence="1">Belongs to the thioredoxin family.</text>
</comment>
<name>A0ABU4HZ02_9ACTN</name>
<evidence type="ECO:0000256" key="5">
    <source>
        <dbReference type="ARBA" id="ARBA00023284"/>
    </source>
</evidence>
<dbReference type="InterPro" id="IPR036249">
    <property type="entry name" value="Thioredoxin-like_sf"/>
</dbReference>
<gene>
    <name evidence="7" type="ORF">R7226_27455</name>
</gene>
<dbReference type="RefSeq" id="WP_318600592.1">
    <property type="nucleotide sequence ID" value="NZ_JAWSTH010000120.1"/>
</dbReference>
<dbReference type="Pfam" id="PF00085">
    <property type="entry name" value="Thioredoxin"/>
    <property type="match status" value="1"/>
</dbReference>